<dbReference type="InterPro" id="IPR051396">
    <property type="entry name" value="Bact_Antivir_Def_Nuclease"/>
</dbReference>
<protein>
    <submittedName>
        <fullName evidence="2">AAA family ATPase</fullName>
    </submittedName>
</protein>
<dbReference type="Pfam" id="PF13304">
    <property type="entry name" value="AAA_21"/>
    <property type="match status" value="1"/>
</dbReference>
<gene>
    <name evidence="2" type="ORF">C9E81_01330</name>
</gene>
<name>A0A3M0MJ07_9RHOB</name>
<dbReference type="GO" id="GO:0005524">
    <property type="term" value="F:ATP binding"/>
    <property type="evidence" value="ECO:0007669"/>
    <property type="project" value="InterPro"/>
</dbReference>
<dbReference type="InterPro" id="IPR027417">
    <property type="entry name" value="P-loop_NTPase"/>
</dbReference>
<comment type="caution">
    <text evidence="2">The sequence shown here is derived from an EMBL/GenBank/DDBJ whole genome shotgun (WGS) entry which is preliminary data.</text>
</comment>
<keyword evidence="3" id="KW-1185">Reference proteome</keyword>
<dbReference type="PANTHER" id="PTHR43581:SF2">
    <property type="entry name" value="EXCINUCLEASE ATPASE SUBUNIT"/>
    <property type="match status" value="1"/>
</dbReference>
<dbReference type="Gene3D" id="3.40.50.300">
    <property type="entry name" value="P-loop containing nucleotide triphosphate hydrolases"/>
    <property type="match status" value="2"/>
</dbReference>
<dbReference type="InterPro" id="IPR003959">
    <property type="entry name" value="ATPase_AAA_core"/>
</dbReference>
<dbReference type="SMART" id="SM00382">
    <property type="entry name" value="AAA"/>
    <property type="match status" value="1"/>
</dbReference>
<evidence type="ECO:0000313" key="3">
    <source>
        <dbReference type="Proteomes" id="UP000273516"/>
    </source>
</evidence>
<dbReference type="InterPro" id="IPR003593">
    <property type="entry name" value="AAA+_ATPase"/>
</dbReference>
<accession>A0A3M0MJ07</accession>
<dbReference type="AlphaFoldDB" id="A0A3M0MJ07"/>
<evidence type="ECO:0000313" key="2">
    <source>
        <dbReference type="EMBL" id="RMC37425.1"/>
    </source>
</evidence>
<sequence length="532" mass="60890">MKRVTRRLWEGNLASVVNQWLDHFSHGALYPEPLIGEFLVNNAEQSKDPRMNNLVDMVEEPVIEYFRLEGVNGYKTIQLDCSASAKIVSAENGSGKTTLLNALYGILAGKPAQIQKVQFDQFVIKLRNQDELRVSKGELTPLPTDIIEMIDDSFPQLREFVRDDNGLLDALTKLALGQADDFYKSDWFDHFYRMSPFDRDDISTMCEELIARLPDSESRFSEIEDYVKTGLKGATVLYLPTYRRIEAEMPSDIMQSKRPDRYYLHTRNIHPSRRGMNRRSRSSWEMDQLIYFGLEDVETRLKNIAELIRSGTFEAYTRIGGRTLEELLSGPGKMQGGPENIDTTELGVVLARLGKADGEVEARIAELINNGEINQPEHSYLRSFLRQLLEVYASNKEQEQAIEAFVGVINSYWENDFDEKRFIFDKLSVSTRVENKFTGNSLPLNALSSGEKQIVSIFARLYLSERKQFIVLIDEPELSLSMDWQKRFLPDILRSPSCAQMVAITHSPFVFDNELDPYAGPLKITNRRSDEG</sequence>
<organism evidence="2 3">
    <name type="scientific">Paracoccus alkanivorans</name>
    <dbReference type="NCBI Taxonomy" id="2116655"/>
    <lineage>
        <taxon>Bacteria</taxon>
        <taxon>Pseudomonadati</taxon>
        <taxon>Pseudomonadota</taxon>
        <taxon>Alphaproteobacteria</taxon>
        <taxon>Rhodobacterales</taxon>
        <taxon>Paracoccaceae</taxon>
        <taxon>Paracoccus</taxon>
    </lineage>
</organism>
<dbReference type="OrthoDB" id="9789856at2"/>
<dbReference type="EMBL" id="QOKZ01000001">
    <property type="protein sequence ID" value="RMC37425.1"/>
    <property type="molecule type" value="Genomic_DNA"/>
</dbReference>
<evidence type="ECO:0000259" key="1">
    <source>
        <dbReference type="SMART" id="SM00382"/>
    </source>
</evidence>
<reference evidence="2 3" key="1">
    <citation type="submission" date="2018-07" db="EMBL/GenBank/DDBJ databases">
        <authorList>
            <person name="Zhang Y."/>
            <person name="Wang L."/>
            <person name="Ma S."/>
        </authorList>
    </citation>
    <scope>NUCLEOTIDE SEQUENCE [LARGE SCALE GENOMIC DNA]</scope>
    <source>
        <strain evidence="2 3">4-2</strain>
    </source>
</reference>
<dbReference type="Proteomes" id="UP000273516">
    <property type="component" value="Unassembled WGS sequence"/>
</dbReference>
<dbReference type="GO" id="GO:0016887">
    <property type="term" value="F:ATP hydrolysis activity"/>
    <property type="evidence" value="ECO:0007669"/>
    <property type="project" value="InterPro"/>
</dbReference>
<dbReference type="PANTHER" id="PTHR43581">
    <property type="entry name" value="ATP/GTP PHOSPHATASE"/>
    <property type="match status" value="1"/>
</dbReference>
<feature type="domain" description="AAA+ ATPase" evidence="1">
    <location>
        <begin position="82"/>
        <end position="530"/>
    </location>
</feature>
<dbReference type="SUPFAM" id="SSF52540">
    <property type="entry name" value="P-loop containing nucleoside triphosphate hydrolases"/>
    <property type="match status" value="1"/>
</dbReference>
<proteinExistence type="predicted"/>